<proteinExistence type="predicted"/>
<dbReference type="InterPro" id="IPR004843">
    <property type="entry name" value="Calcineurin-like_PHP"/>
</dbReference>
<protein>
    <recommendedName>
        <fullName evidence="1">Calcineurin-like phosphoesterase domain-containing protein</fullName>
    </recommendedName>
</protein>
<dbReference type="EMBL" id="JACHIB010000030">
    <property type="protein sequence ID" value="MBB6085517.1"/>
    <property type="molecule type" value="Genomic_DNA"/>
</dbReference>
<dbReference type="InterPro" id="IPR050126">
    <property type="entry name" value="Ap4A_hydrolase"/>
</dbReference>
<reference evidence="2 3" key="1">
    <citation type="submission" date="2020-08" db="EMBL/GenBank/DDBJ databases">
        <title>Genomic Encyclopedia of Type Strains, Phase IV (KMG-IV): sequencing the most valuable type-strain genomes for metagenomic binning, comparative biology and taxonomic classification.</title>
        <authorList>
            <person name="Goeker M."/>
        </authorList>
    </citation>
    <scope>NUCLEOTIDE SEQUENCE [LARGE SCALE GENOMIC DNA]</scope>
    <source>
        <strain evidence="2 3">DSM 12141</strain>
    </source>
</reference>
<accession>A0A7W9TTZ1</accession>
<dbReference type="GO" id="GO:0016791">
    <property type="term" value="F:phosphatase activity"/>
    <property type="evidence" value="ECO:0007669"/>
    <property type="project" value="TreeGrafter"/>
</dbReference>
<dbReference type="PANTHER" id="PTHR42850:SF7">
    <property type="entry name" value="BIS(5'-NUCLEOSYL)-TETRAPHOSPHATASE PRPE [ASYMMETRICAL]"/>
    <property type="match status" value="1"/>
</dbReference>
<comment type="caution">
    <text evidence="2">The sequence shown here is derived from an EMBL/GenBank/DDBJ whole genome shotgun (WGS) entry which is preliminary data.</text>
</comment>
<dbReference type="Gene3D" id="3.60.21.10">
    <property type="match status" value="1"/>
</dbReference>
<dbReference type="Proteomes" id="UP000541136">
    <property type="component" value="Unassembled WGS sequence"/>
</dbReference>
<dbReference type="PANTHER" id="PTHR42850">
    <property type="entry name" value="METALLOPHOSPHOESTERASE"/>
    <property type="match status" value="1"/>
</dbReference>
<organism evidence="2 3">
    <name type="scientific">Castellaniella defragrans</name>
    <name type="common">Alcaligenes defragrans</name>
    <dbReference type="NCBI Taxonomy" id="75697"/>
    <lineage>
        <taxon>Bacteria</taxon>
        <taxon>Pseudomonadati</taxon>
        <taxon>Pseudomonadota</taxon>
        <taxon>Betaproteobacteria</taxon>
        <taxon>Burkholderiales</taxon>
        <taxon>Alcaligenaceae</taxon>
        <taxon>Castellaniella</taxon>
    </lineage>
</organism>
<dbReference type="SUPFAM" id="SSF56300">
    <property type="entry name" value="Metallo-dependent phosphatases"/>
    <property type="match status" value="1"/>
</dbReference>
<dbReference type="InterPro" id="IPR029052">
    <property type="entry name" value="Metallo-depent_PP-like"/>
</dbReference>
<dbReference type="RefSeq" id="WP_151023878.1">
    <property type="nucleotide sequence ID" value="NZ_JACHIB010000030.1"/>
</dbReference>
<gene>
    <name evidence="2" type="ORF">HNR28_003578</name>
</gene>
<evidence type="ECO:0000313" key="2">
    <source>
        <dbReference type="EMBL" id="MBB6085517.1"/>
    </source>
</evidence>
<dbReference type="Pfam" id="PF00149">
    <property type="entry name" value="Metallophos"/>
    <property type="match status" value="1"/>
</dbReference>
<evidence type="ECO:0000313" key="3">
    <source>
        <dbReference type="Proteomes" id="UP000541136"/>
    </source>
</evidence>
<evidence type="ECO:0000259" key="1">
    <source>
        <dbReference type="Pfam" id="PF00149"/>
    </source>
</evidence>
<name>A0A7W9TTZ1_CASDE</name>
<dbReference type="AlphaFoldDB" id="A0A7W9TTZ1"/>
<sequence length="355" mass="40450">MNSTLLHTLDVQPLAVIGDIHGESQALDALLDHLRQRPETRDRLLVFIGDLCDRGPDSVGVIRRVRDLVDQGRALAILGNHEINLLAHDAKDGSGWFFDSREASDTPFYAPFVRASARERPEIRDFLCSLPLAMRMPGLRIVHAAWDPASIQAIADFPCGRILELIHEQELNLVRAARVGELHARYRAELERWGRQLEDPNDPPPYLDAVADYESLEQRLNPIKRLTSGIEARSPQPFFSGNRWRYSDRTAWWNEDDDPTPVLIGHYWRLFESPDRTTAWRYGLLFDGVAPASWHGRHRQAFCIDYSVGARWRARKSPGTDAEDRYKLAAMLWPERTLLFDDGALVPTTEGPSSR</sequence>
<dbReference type="GO" id="GO:0005737">
    <property type="term" value="C:cytoplasm"/>
    <property type="evidence" value="ECO:0007669"/>
    <property type="project" value="TreeGrafter"/>
</dbReference>
<feature type="domain" description="Calcineurin-like phosphoesterase" evidence="1">
    <location>
        <begin position="13"/>
        <end position="97"/>
    </location>
</feature>